<accession>A0ABY8V3P5</accession>
<keyword evidence="2" id="KW-1185">Reference proteome</keyword>
<proteinExistence type="predicted"/>
<protein>
    <submittedName>
        <fullName evidence="1">Uncharacterized protein</fullName>
    </submittedName>
</protein>
<sequence length="52" mass="6149">MSYTPTRFDAMYEEFVADLHKIFLTYQQNVRVTFHDQTEVCVGQFALQKTEA</sequence>
<dbReference type="Proteomes" id="UP001236652">
    <property type="component" value="Chromosome"/>
</dbReference>
<reference evidence="1 2" key="1">
    <citation type="submission" date="2023-05" db="EMBL/GenBank/DDBJ databases">
        <title>Comparative genomics reveals the evidence of polycyclic aromatic hydrocarbons degradation in moderately halophilic genus Pontibacillus.</title>
        <authorList>
            <person name="Yang H."/>
            <person name="Qian Z."/>
        </authorList>
    </citation>
    <scope>NUCLEOTIDE SEQUENCE [LARGE SCALE GENOMIC DNA]</scope>
    <source>
        <strain evidence="2">HN14</strain>
    </source>
</reference>
<dbReference type="EMBL" id="CP126446">
    <property type="protein sequence ID" value="WIF99235.1"/>
    <property type="molecule type" value="Genomic_DNA"/>
</dbReference>
<evidence type="ECO:0000313" key="2">
    <source>
        <dbReference type="Proteomes" id="UP001236652"/>
    </source>
</evidence>
<gene>
    <name evidence="1" type="ORF">QNI29_06125</name>
</gene>
<dbReference type="RefSeq" id="WP_231418149.1">
    <property type="nucleotide sequence ID" value="NZ_CP126446.1"/>
</dbReference>
<name>A0ABY8V3P5_9BACI</name>
<organism evidence="1 2">
    <name type="scientific">Pontibacillus chungwhensis</name>
    <dbReference type="NCBI Taxonomy" id="265426"/>
    <lineage>
        <taxon>Bacteria</taxon>
        <taxon>Bacillati</taxon>
        <taxon>Bacillota</taxon>
        <taxon>Bacilli</taxon>
        <taxon>Bacillales</taxon>
        <taxon>Bacillaceae</taxon>
        <taxon>Pontibacillus</taxon>
    </lineage>
</organism>
<evidence type="ECO:0000313" key="1">
    <source>
        <dbReference type="EMBL" id="WIF99235.1"/>
    </source>
</evidence>